<reference evidence="1" key="1">
    <citation type="journal article" date="2015" name="Nature">
        <title>Complex archaea that bridge the gap between prokaryotes and eukaryotes.</title>
        <authorList>
            <person name="Spang A."/>
            <person name="Saw J.H."/>
            <person name="Jorgensen S.L."/>
            <person name="Zaremba-Niedzwiedzka K."/>
            <person name="Martijn J."/>
            <person name="Lind A.E."/>
            <person name="van Eijk R."/>
            <person name="Schleper C."/>
            <person name="Guy L."/>
            <person name="Ettema T.J."/>
        </authorList>
    </citation>
    <scope>NUCLEOTIDE SEQUENCE</scope>
</reference>
<organism evidence="1">
    <name type="scientific">marine sediment metagenome</name>
    <dbReference type="NCBI Taxonomy" id="412755"/>
    <lineage>
        <taxon>unclassified sequences</taxon>
        <taxon>metagenomes</taxon>
        <taxon>ecological metagenomes</taxon>
    </lineage>
</organism>
<proteinExistence type="predicted"/>
<protein>
    <submittedName>
        <fullName evidence="1">Uncharacterized protein</fullName>
    </submittedName>
</protein>
<sequence length="203" mass="23467">MNLKKILLLTSLLLISISFLGIKLVKADGATIVGYDMEENSDYKIEMTVYKYDDDSEDLDFYLVKIWTNDKYNSYYYSRQFVKIFAYTPTAEIRESERRPIPATYTYYSSATITYHGITIHYVIVRGTLTTSYWHSSGATQSYSWTYTTTWLNEIDREMTYTLGYVVEEGRGLTVGAYTTGTWKNLFWWTVHTGSSPSVTVSV</sequence>
<dbReference type="EMBL" id="LAZR01009138">
    <property type="protein sequence ID" value="KKM74455.1"/>
    <property type="molecule type" value="Genomic_DNA"/>
</dbReference>
<dbReference type="AlphaFoldDB" id="A0A0F9MCW3"/>
<comment type="caution">
    <text evidence="1">The sequence shown here is derived from an EMBL/GenBank/DDBJ whole genome shotgun (WGS) entry which is preliminary data.</text>
</comment>
<name>A0A0F9MCW3_9ZZZZ</name>
<accession>A0A0F9MCW3</accession>
<evidence type="ECO:0000313" key="1">
    <source>
        <dbReference type="EMBL" id="KKM74455.1"/>
    </source>
</evidence>
<gene>
    <name evidence="1" type="ORF">LCGC14_1400140</name>
</gene>